<evidence type="ECO:0000256" key="7">
    <source>
        <dbReference type="SAM" id="MobiDB-lite"/>
    </source>
</evidence>
<evidence type="ECO:0000313" key="11">
    <source>
        <dbReference type="Proteomes" id="UP000549394"/>
    </source>
</evidence>
<dbReference type="PANTHER" id="PTHR25462">
    <property type="entry name" value="BONUS, ISOFORM C-RELATED"/>
    <property type="match status" value="1"/>
</dbReference>
<dbReference type="SUPFAM" id="SSF101898">
    <property type="entry name" value="NHL repeat"/>
    <property type="match status" value="1"/>
</dbReference>
<keyword evidence="4" id="KW-0862">Zinc</keyword>
<dbReference type="Pfam" id="PF00097">
    <property type="entry name" value="zf-C3HC4"/>
    <property type="match status" value="1"/>
</dbReference>
<feature type="repeat" description="NHL" evidence="6">
    <location>
        <begin position="634"/>
        <end position="666"/>
    </location>
</feature>
<evidence type="ECO:0000256" key="5">
    <source>
        <dbReference type="PROSITE-ProRule" id="PRU00024"/>
    </source>
</evidence>
<protein>
    <submittedName>
        <fullName evidence="10">Uncharacterized protein</fullName>
    </submittedName>
</protein>
<keyword evidence="2" id="KW-0677">Repeat</keyword>
<name>A0A7I8VZR0_9ANNE</name>
<dbReference type="GO" id="GO:0008270">
    <property type="term" value="F:zinc ion binding"/>
    <property type="evidence" value="ECO:0007669"/>
    <property type="project" value="UniProtKB-KW"/>
</dbReference>
<dbReference type="InterPro" id="IPR001258">
    <property type="entry name" value="NHL_repeat"/>
</dbReference>
<dbReference type="CDD" id="cd05819">
    <property type="entry name" value="NHL"/>
    <property type="match status" value="1"/>
</dbReference>
<dbReference type="OrthoDB" id="1616686at2759"/>
<dbReference type="EMBL" id="CAJFCJ010000014">
    <property type="protein sequence ID" value="CAD5121393.1"/>
    <property type="molecule type" value="Genomic_DNA"/>
</dbReference>
<gene>
    <name evidence="10" type="ORF">DGYR_LOCUS9353</name>
</gene>
<dbReference type="SUPFAM" id="SSF57850">
    <property type="entry name" value="RING/U-box"/>
    <property type="match status" value="1"/>
</dbReference>
<sequence>MASSQWYPPSPSSASSDSMDDVLRCAVCLENYSDPRVLSCLHSFCFTCLESMTKLGPSRRHISCPICKKVTLVPSPGVSSLPNDFKLEQFREVLMRQSTNSDLSEKNCDYCMARSNNTTAEFHCVHCALYLCTECHERHSSNTQLASHQVVSLKSSSELSDLCCRHKLYPIRYVCQPCSAALCTVCVLEHDSRHSLIEIDRSMVEGRRKELKEISKVLNMRLNEIINREKLLTTIRQQQQSNLNSVQSAIREKCSSIISMVRETENKLLSEAAKKMELHVHQDGELHVERVRIEALQSEIRQVLSAPSYSTVLSHGDLLQKAKTVTEHTLPGPVRTPPMISLRFEPTSDEMNIGCLSEIRGDGDIEMSEPSTKRVSSILSALSPSKTKHKRLKGHHELTFPNTPVATSTSGATVSSPSKTSSTTPSPPSSPTRPTSSEEVKPESTERATVLLTIREQGGWPGRISQPCAAIFLPSRELVVAEQNRLQVFDATTKQSKRILAWGKIQPAGLALSSIDHNLVITCKKDLCVKVMAPSSGDILSIWGSFAGPAGIAVTSCGHAIITDTERRCVTVHALSDGTILRHFSCCQLSFPYSVAVYSDLIIVSDSSDDHVKIIDSENGTVRSSFNFTGGPYGHLRRPHGICSTTDGNILVADRDNHRVAMFSTDGKFIKNVLTRHDGIKYPSHLNLQTDSDRLVLVESNSAGLGQNGHFCVKIFHVPGMCSASTSSQQTNNN</sequence>
<dbReference type="InterPro" id="IPR018957">
    <property type="entry name" value="Znf_C3HC4_RING-type"/>
</dbReference>
<dbReference type="PANTHER" id="PTHR25462:SF296">
    <property type="entry name" value="MEIOTIC P26, ISOFORM F"/>
    <property type="match status" value="1"/>
</dbReference>
<dbReference type="InterPro" id="IPR000315">
    <property type="entry name" value="Znf_B-box"/>
</dbReference>
<feature type="domain" description="B box-type" evidence="9">
    <location>
        <begin position="158"/>
        <end position="199"/>
    </location>
</feature>
<dbReference type="PROSITE" id="PS50089">
    <property type="entry name" value="ZF_RING_2"/>
    <property type="match status" value="1"/>
</dbReference>
<dbReference type="Pfam" id="PF00643">
    <property type="entry name" value="zf-B_box"/>
    <property type="match status" value="1"/>
</dbReference>
<evidence type="ECO:0000256" key="3">
    <source>
        <dbReference type="ARBA" id="ARBA00022771"/>
    </source>
</evidence>
<evidence type="ECO:0000256" key="2">
    <source>
        <dbReference type="ARBA" id="ARBA00022737"/>
    </source>
</evidence>
<feature type="domain" description="B box-type" evidence="9">
    <location>
        <begin position="106"/>
        <end position="153"/>
    </location>
</feature>
<evidence type="ECO:0000259" key="8">
    <source>
        <dbReference type="PROSITE" id="PS50089"/>
    </source>
</evidence>
<dbReference type="InterPro" id="IPR001841">
    <property type="entry name" value="Znf_RING"/>
</dbReference>
<dbReference type="Gene3D" id="2.120.10.30">
    <property type="entry name" value="TolB, C-terminal domain"/>
    <property type="match status" value="1"/>
</dbReference>
<proteinExistence type="predicted"/>
<dbReference type="CDD" id="cd19757">
    <property type="entry name" value="Bbox1"/>
    <property type="match status" value="1"/>
</dbReference>
<organism evidence="10 11">
    <name type="scientific">Dimorphilus gyrociliatus</name>
    <dbReference type="NCBI Taxonomy" id="2664684"/>
    <lineage>
        <taxon>Eukaryota</taxon>
        <taxon>Metazoa</taxon>
        <taxon>Spiralia</taxon>
        <taxon>Lophotrochozoa</taxon>
        <taxon>Annelida</taxon>
        <taxon>Polychaeta</taxon>
        <taxon>Polychaeta incertae sedis</taxon>
        <taxon>Dinophilidae</taxon>
        <taxon>Dimorphilus</taxon>
    </lineage>
</organism>
<evidence type="ECO:0000256" key="1">
    <source>
        <dbReference type="ARBA" id="ARBA00022723"/>
    </source>
</evidence>
<dbReference type="AlphaFoldDB" id="A0A7I8VZR0"/>
<feature type="compositionally biased region" description="Basic and acidic residues" evidence="7">
    <location>
        <begin position="436"/>
        <end position="446"/>
    </location>
</feature>
<evidence type="ECO:0000259" key="9">
    <source>
        <dbReference type="PROSITE" id="PS50119"/>
    </source>
</evidence>
<evidence type="ECO:0000256" key="4">
    <source>
        <dbReference type="ARBA" id="ARBA00022833"/>
    </source>
</evidence>
<keyword evidence="3 5" id="KW-0863">Zinc-finger</keyword>
<dbReference type="PROSITE" id="PS51125">
    <property type="entry name" value="NHL"/>
    <property type="match status" value="1"/>
</dbReference>
<dbReference type="Gene3D" id="3.30.40.10">
    <property type="entry name" value="Zinc/RING finger domain, C3HC4 (zinc finger)"/>
    <property type="match status" value="1"/>
</dbReference>
<feature type="region of interest" description="Disordered" evidence="7">
    <location>
        <begin position="383"/>
        <end position="446"/>
    </location>
</feature>
<reference evidence="10 11" key="1">
    <citation type="submission" date="2020-08" db="EMBL/GenBank/DDBJ databases">
        <authorList>
            <person name="Hejnol A."/>
        </authorList>
    </citation>
    <scope>NUCLEOTIDE SEQUENCE [LARGE SCALE GENOMIC DNA]</scope>
</reference>
<feature type="compositionally biased region" description="Low complexity" evidence="7">
    <location>
        <begin position="403"/>
        <end position="424"/>
    </location>
</feature>
<keyword evidence="1" id="KW-0479">Metal-binding</keyword>
<comment type="caution">
    <text evidence="10">The sequence shown here is derived from an EMBL/GenBank/DDBJ whole genome shotgun (WGS) entry which is preliminary data.</text>
</comment>
<dbReference type="Proteomes" id="UP000549394">
    <property type="component" value="Unassembled WGS sequence"/>
</dbReference>
<dbReference type="InterPro" id="IPR047153">
    <property type="entry name" value="TRIM45/56/19-like"/>
</dbReference>
<evidence type="ECO:0000313" key="10">
    <source>
        <dbReference type="EMBL" id="CAD5121393.1"/>
    </source>
</evidence>
<dbReference type="PROSITE" id="PS50119">
    <property type="entry name" value="ZF_BBOX"/>
    <property type="match status" value="2"/>
</dbReference>
<dbReference type="CDD" id="cd16579">
    <property type="entry name" value="RING-HC_PML_C-V"/>
    <property type="match status" value="1"/>
</dbReference>
<dbReference type="InterPro" id="IPR013083">
    <property type="entry name" value="Znf_RING/FYVE/PHD"/>
</dbReference>
<evidence type="ECO:0000256" key="6">
    <source>
        <dbReference type="PROSITE-ProRule" id="PRU00504"/>
    </source>
</evidence>
<dbReference type="Pfam" id="PF01436">
    <property type="entry name" value="NHL"/>
    <property type="match status" value="1"/>
</dbReference>
<keyword evidence="11" id="KW-1185">Reference proteome</keyword>
<dbReference type="InterPro" id="IPR011042">
    <property type="entry name" value="6-blade_b-propeller_TolB-like"/>
</dbReference>
<accession>A0A7I8VZR0</accession>
<dbReference type="SMART" id="SM00184">
    <property type="entry name" value="RING"/>
    <property type="match status" value="1"/>
</dbReference>
<feature type="domain" description="RING-type" evidence="8">
    <location>
        <begin position="25"/>
        <end position="68"/>
    </location>
</feature>
<dbReference type="PROSITE" id="PS00518">
    <property type="entry name" value="ZF_RING_1"/>
    <property type="match status" value="1"/>
</dbReference>
<dbReference type="Gene3D" id="3.30.160.60">
    <property type="entry name" value="Classic Zinc Finger"/>
    <property type="match status" value="1"/>
</dbReference>
<dbReference type="SMART" id="SM00336">
    <property type="entry name" value="BBOX"/>
    <property type="match status" value="2"/>
</dbReference>
<dbReference type="InterPro" id="IPR017907">
    <property type="entry name" value="Znf_RING_CS"/>
</dbReference>